<dbReference type="Pfam" id="PF00012">
    <property type="entry name" value="HSP70"/>
    <property type="match status" value="1"/>
</dbReference>
<dbReference type="SUPFAM" id="SSF53067">
    <property type="entry name" value="Actin-like ATPase domain"/>
    <property type="match status" value="2"/>
</dbReference>
<protein>
    <recommendedName>
        <fullName evidence="9">RNase NYN domain-containing protein</fullName>
    </recommendedName>
</protein>
<evidence type="ECO:0000256" key="3">
    <source>
        <dbReference type="ARBA" id="ARBA00022741"/>
    </source>
</evidence>
<evidence type="ECO:0000256" key="4">
    <source>
        <dbReference type="ARBA" id="ARBA00022840"/>
    </source>
</evidence>
<dbReference type="InterPro" id="IPR043129">
    <property type="entry name" value="ATPase_NBD"/>
</dbReference>
<evidence type="ECO:0000259" key="9">
    <source>
        <dbReference type="Pfam" id="PF11977"/>
    </source>
</evidence>
<dbReference type="Proteomes" id="UP001500460">
    <property type="component" value="Unassembled WGS sequence"/>
</dbReference>
<comment type="similarity">
    <text evidence="1 7">Belongs to the heat shock protein 70 family.</text>
</comment>
<comment type="caution">
    <text evidence="10">The sequence shown here is derived from an EMBL/GenBank/DDBJ whole genome shotgun (WGS) entry which is preliminary data.</text>
</comment>
<dbReference type="Pfam" id="PF11977">
    <property type="entry name" value="RNase_Zc3h12a"/>
    <property type="match status" value="1"/>
</dbReference>
<dbReference type="InterPro" id="IPR018181">
    <property type="entry name" value="Heat_shock_70_CS"/>
</dbReference>
<sequence length="700" mass="75455">MTTGIDFGTTNSVAAQWNGEYVEVLELGGQGLDADWERPGFELLYPSVVGTSSLRSGALFGWEAKLRSEQAVEACKRMLREEPLVTIGGRRFAATTAAAGVFRSMAVAAEEEAATEITEAVITVPANATGAARFRTREAARAAGITVKTLLNEPTAAAIAYAHAVEEDGEFLVFDWGGGTMDATLLLHEDGFFDEKASRGVNRLGGLEIDARLRRMVLDRAPARRAWSESEQRQFGLDLERNKILLSSQESVRITTPDGVAVEIGQDEFSAEIQDLISRALDPVEACLEQARIDPRDLTAVLMIGGSSQIPAVREAVAEALDCELVAPELCDPMTAVAEGAAITAAAMDGELKSIIRVVNTHALGTVTKDRHGNRAFSALIDRNQRLPQQRTKSYQPSKDGVRRLTVEVWEGDPDRPVDHPDNVKLTELVLDYPQRSQAEDGVFDLEYTYSKEGLLTVKATLQKTGEVVLDGEVRVFGDSTVPPEIEEELKALFALRSAERTAPRPTHPQRSTAAPSDGRYDGTPRPKTAPPSPAVLASLPRKSAPATGQQSAALVVDGSNLAWNGRPPRAAGGRPSFLALQAAVKSLRFKNPDRDIHVVVDATLRHDVAPEERPLVEEAIAAGTVVQPPAGTEGRGDALVISIAEEIGGVIVSNDNFAPFQKAHPWLLDVGRVLGATQSQGVWVFNPRRPNPAVTGRRH</sequence>
<keyword evidence="11" id="KW-1185">Reference proteome</keyword>
<dbReference type="InterPro" id="IPR029047">
    <property type="entry name" value="HSP70_peptide-bd_sf"/>
</dbReference>
<proteinExistence type="inferred from homology"/>
<evidence type="ECO:0000256" key="7">
    <source>
        <dbReference type="RuleBase" id="RU003322"/>
    </source>
</evidence>
<dbReference type="EMBL" id="BAAATK010000003">
    <property type="protein sequence ID" value="GAA2423307.1"/>
    <property type="molecule type" value="Genomic_DNA"/>
</dbReference>
<keyword evidence="2" id="KW-0597">Phosphoprotein</keyword>
<evidence type="ECO:0000313" key="10">
    <source>
        <dbReference type="EMBL" id="GAA2423307.1"/>
    </source>
</evidence>
<keyword evidence="5" id="KW-0346">Stress response</keyword>
<feature type="domain" description="RNase NYN" evidence="9">
    <location>
        <begin position="555"/>
        <end position="666"/>
    </location>
</feature>
<accession>A0ABN3J6H8</accession>
<dbReference type="InterPro" id="IPR013126">
    <property type="entry name" value="Hsp_70_fam"/>
</dbReference>
<name>A0ABN3J6H8_9ACTN</name>
<evidence type="ECO:0000256" key="2">
    <source>
        <dbReference type="ARBA" id="ARBA00022553"/>
    </source>
</evidence>
<dbReference type="PRINTS" id="PR00301">
    <property type="entry name" value="HEATSHOCK70"/>
</dbReference>
<dbReference type="PROSITE" id="PS01036">
    <property type="entry name" value="HSP70_3"/>
    <property type="match status" value="1"/>
</dbReference>
<evidence type="ECO:0000256" key="5">
    <source>
        <dbReference type="ARBA" id="ARBA00023016"/>
    </source>
</evidence>
<evidence type="ECO:0000256" key="6">
    <source>
        <dbReference type="ARBA" id="ARBA00023186"/>
    </source>
</evidence>
<gene>
    <name evidence="10" type="ORF">GCM10010421_06910</name>
</gene>
<feature type="region of interest" description="Disordered" evidence="8">
    <location>
        <begin position="499"/>
        <end position="552"/>
    </location>
</feature>
<evidence type="ECO:0000256" key="8">
    <source>
        <dbReference type="SAM" id="MobiDB-lite"/>
    </source>
</evidence>
<dbReference type="InterPro" id="IPR021869">
    <property type="entry name" value="RNase_Zc3h12_NYN"/>
</dbReference>
<keyword evidence="4 7" id="KW-0067">ATP-binding</keyword>
<keyword evidence="6" id="KW-0143">Chaperone</keyword>
<evidence type="ECO:0000256" key="1">
    <source>
        <dbReference type="ARBA" id="ARBA00007381"/>
    </source>
</evidence>
<keyword evidence="3 7" id="KW-0547">Nucleotide-binding</keyword>
<dbReference type="Gene3D" id="3.30.420.40">
    <property type="match status" value="2"/>
</dbReference>
<dbReference type="SUPFAM" id="SSF100920">
    <property type="entry name" value="Heat shock protein 70kD (HSP70), peptide-binding domain"/>
    <property type="match status" value="1"/>
</dbReference>
<evidence type="ECO:0000313" key="11">
    <source>
        <dbReference type="Proteomes" id="UP001500460"/>
    </source>
</evidence>
<dbReference type="Gene3D" id="3.90.640.10">
    <property type="entry name" value="Actin, Chain A, domain 4"/>
    <property type="match status" value="1"/>
</dbReference>
<reference evidence="10 11" key="1">
    <citation type="journal article" date="2019" name="Int. J. Syst. Evol. Microbiol.">
        <title>The Global Catalogue of Microorganisms (GCM) 10K type strain sequencing project: providing services to taxonomists for standard genome sequencing and annotation.</title>
        <authorList>
            <consortium name="The Broad Institute Genomics Platform"/>
            <consortium name="The Broad Institute Genome Sequencing Center for Infectious Disease"/>
            <person name="Wu L."/>
            <person name="Ma J."/>
        </authorList>
    </citation>
    <scope>NUCLEOTIDE SEQUENCE [LARGE SCALE GENOMIC DNA]</scope>
    <source>
        <strain evidence="10 11">JCM 6922</strain>
    </source>
</reference>
<dbReference type="RefSeq" id="WP_344599840.1">
    <property type="nucleotide sequence ID" value="NZ_BAAATK010000003.1"/>
</dbReference>
<dbReference type="Gene3D" id="2.60.34.10">
    <property type="entry name" value="Substrate Binding Domain Of DNAk, Chain A, domain 1"/>
    <property type="match status" value="1"/>
</dbReference>
<dbReference type="PANTHER" id="PTHR19375">
    <property type="entry name" value="HEAT SHOCK PROTEIN 70KDA"/>
    <property type="match status" value="1"/>
</dbReference>
<dbReference type="Gene3D" id="3.40.50.11980">
    <property type="match status" value="1"/>
</dbReference>
<organism evidence="10 11">
    <name type="scientific">Streptomyces glaucus</name>
    <dbReference type="NCBI Taxonomy" id="284029"/>
    <lineage>
        <taxon>Bacteria</taxon>
        <taxon>Bacillati</taxon>
        <taxon>Actinomycetota</taxon>
        <taxon>Actinomycetes</taxon>
        <taxon>Kitasatosporales</taxon>
        <taxon>Streptomycetaceae</taxon>
        <taxon>Streptomyces</taxon>
    </lineage>
</organism>